<dbReference type="InterPro" id="IPR036942">
    <property type="entry name" value="Beta-barrel_TonB_sf"/>
</dbReference>
<protein>
    <submittedName>
        <fullName evidence="6">TonB-dependent receptor domain-containing protein</fullName>
    </submittedName>
</protein>
<feature type="chain" id="PRO_5045183198" evidence="4">
    <location>
        <begin position="20"/>
        <end position="965"/>
    </location>
</feature>
<evidence type="ECO:0000256" key="3">
    <source>
        <dbReference type="ARBA" id="ARBA00023237"/>
    </source>
</evidence>
<dbReference type="Pfam" id="PF13620">
    <property type="entry name" value="CarboxypepD_reg"/>
    <property type="match status" value="1"/>
</dbReference>
<dbReference type="EMBL" id="JBHULN010000004">
    <property type="protein sequence ID" value="MFD2570607.1"/>
    <property type="molecule type" value="Genomic_DNA"/>
</dbReference>
<dbReference type="Proteomes" id="UP001597469">
    <property type="component" value="Unassembled WGS sequence"/>
</dbReference>
<dbReference type="Gene3D" id="2.40.170.20">
    <property type="entry name" value="TonB-dependent receptor, beta-barrel domain"/>
    <property type="match status" value="1"/>
</dbReference>
<evidence type="ECO:0000256" key="4">
    <source>
        <dbReference type="SAM" id="SignalP"/>
    </source>
</evidence>
<evidence type="ECO:0000256" key="2">
    <source>
        <dbReference type="ARBA" id="ARBA00023136"/>
    </source>
</evidence>
<proteinExistence type="predicted"/>
<organism evidence="6 7">
    <name type="scientific">Spirosoma soli</name>
    <dbReference type="NCBI Taxonomy" id="1770529"/>
    <lineage>
        <taxon>Bacteria</taxon>
        <taxon>Pseudomonadati</taxon>
        <taxon>Bacteroidota</taxon>
        <taxon>Cytophagia</taxon>
        <taxon>Cytophagales</taxon>
        <taxon>Cytophagaceae</taxon>
        <taxon>Spirosoma</taxon>
    </lineage>
</organism>
<dbReference type="SUPFAM" id="SSF56935">
    <property type="entry name" value="Porins"/>
    <property type="match status" value="1"/>
</dbReference>
<keyword evidence="6" id="KW-0675">Receptor</keyword>
<sequence>MKNLFLLAVLCLLATVLYAQNPASPGASTSGRFTLQGRAVDTASAPLPSSTIMLLNPKDSSLVNFGRADEKGAFTFKNLKAGNYILKISFVGFLPYNQVIKPTGEAVIDLGALKLKPITKELLEVVVRTAKAPLTIKGDTIEYNASSFKVPPGSTVEDLLRKLPGVQVDQDGNIRAQGQEVKKVTVDGKSFFGSDPKLATKNLQAEAITKVQVYNDKTEQAKLTGVDDGKKEKTVNLELKEEFKKGGFGKITAAAGPASNNLPARTEVKGNYNKFDSKQQFSVIGLGNNTNQQGLSFNDYQDFRGSNSFNWNDNADFGFSSGGRFIYFGGDDDESLGIPVDGRAGRGFSNNAAGGANYNYDTKKTKVSANYYYSQTRLGLDAIRNRQNFLETGSFRTDETSNQVNFNANHRLSFRFEKAIDSLNTIIFIHSSRLNNGNSSLRTTQELNRVGQALPSGGNAPDTLSTRNQTQNLNDLQQFGSANTLLYRLKFKKKGRSFAASATYQINKNDADRRLDANNQFFEATNVNDQIRVIRQNQGTNSLRNEYKASLLYVEPFAKKYFWESFYNFSLRYDEVDYDVLNRGDAGQIISRNDSLSRYYKNNYLFNRLGSSVRYSFKGLNISAGLAGQQFTIDGEYASDQTSPVFNRINRTFTTVIPNVSLNYDMKNNKYLYSGYDVNVRIPSSRDLQPIINNTNPLFINEGNPDLLPELQHNINAGFSYFNPGSFTNFFGNLYGTYYVNQIVYNQTVDPQTLITRTKPGNITGGRNIGSYLSFGFPLKKTKATLNLNSQLNFGKNLTIIDQIENQTYNENVNVGARLDLTPTEWFTFYGNANVGVSNTRYSINSGQNQTIVNNNFGGDMNIKLPHDVYINSSLNYRVFKNDRFGFDQRIPILNTSIYHILGKAKKAEIRLSAVDLLNRNVNVTQYAGQNYTQNESVRTLARYFLLSFSYNMRGVKANMRRNGY</sequence>
<accession>A0ABW5M4I4</accession>
<keyword evidence="3" id="KW-0998">Cell outer membrane</keyword>
<keyword evidence="2" id="KW-0472">Membrane</keyword>
<keyword evidence="4" id="KW-0732">Signal</keyword>
<reference evidence="7" key="1">
    <citation type="journal article" date="2019" name="Int. J. Syst. Evol. Microbiol.">
        <title>The Global Catalogue of Microorganisms (GCM) 10K type strain sequencing project: providing services to taxonomists for standard genome sequencing and annotation.</title>
        <authorList>
            <consortium name="The Broad Institute Genomics Platform"/>
            <consortium name="The Broad Institute Genome Sequencing Center for Infectious Disease"/>
            <person name="Wu L."/>
            <person name="Ma J."/>
        </authorList>
    </citation>
    <scope>NUCLEOTIDE SEQUENCE [LARGE SCALE GENOMIC DNA]</scope>
    <source>
        <strain evidence="7">KCTC 42805</strain>
    </source>
</reference>
<evidence type="ECO:0000313" key="6">
    <source>
        <dbReference type="EMBL" id="MFD2570607.1"/>
    </source>
</evidence>
<dbReference type="RefSeq" id="WP_381521434.1">
    <property type="nucleotide sequence ID" value="NZ_JBHULN010000004.1"/>
</dbReference>
<comment type="caution">
    <text evidence="6">The sequence shown here is derived from an EMBL/GenBank/DDBJ whole genome shotgun (WGS) entry which is preliminary data.</text>
</comment>
<evidence type="ECO:0000259" key="5">
    <source>
        <dbReference type="Pfam" id="PF14905"/>
    </source>
</evidence>
<feature type="domain" description="Outer membrane protein beta-barrel" evidence="5">
    <location>
        <begin position="490"/>
        <end position="812"/>
    </location>
</feature>
<evidence type="ECO:0000256" key="1">
    <source>
        <dbReference type="ARBA" id="ARBA00004442"/>
    </source>
</evidence>
<dbReference type="InterPro" id="IPR013784">
    <property type="entry name" value="Carb-bd-like_fold"/>
</dbReference>
<dbReference type="Pfam" id="PF14905">
    <property type="entry name" value="OMP_b-brl_3"/>
    <property type="match status" value="1"/>
</dbReference>
<evidence type="ECO:0000313" key="7">
    <source>
        <dbReference type="Proteomes" id="UP001597469"/>
    </source>
</evidence>
<dbReference type="InterPro" id="IPR041700">
    <property type="entry name" value="OMP_b-brl_3"/>
</dbReference>
<name>A0ABW5M4I4_9BACT</name>
<gene>
    <name evidence="6" type="ORF">ACFSUS_08185</name>
</gene>
<feature type="signal peptide" evidence="4">
    <location>
        <begin position="1"/>
        <end position="19"/>
    </location>
</feature>
<dbReference type="SUPFAM" id="SSF49452">
    <property type="entry name" value="Starch-binding domain-like"/>
    <property type="match status" value="1"/>
</dbReference>
<comment type="subcellular location">
    <subcellularLocation>
        <location evidence="1">Cell outer membrane</location>
    </subcellularLocation>
</comment>
<keyword evidence="7" id="KW-1185">Reference proteome</keyword>